<dbReference type="InterPro" id="IPR027417">
    <property type="entry name" value="P-loop_NTPase"/>
</dbReference>
<sequence>METHIFYKGIGIHIQYPEAQDSPAIAGRFLLLSRFVYTTSPMIAYEKELNAEQLNVVQHGDGPCLVLAGAGSGKTRTITYRVAYLLEHGVDPDRILLVTFTNKAANEMISRVRMLTREETQNVASLPWSGTFHHIAYRVLKKYAPLVGYKNNFTILDSEDSRDLFKLCLKQEGIDRKERRFPSPNVIQAIVSYARNANTTIADVLELKYPKWIDLGETIGRIAEDYDKRKRAANAMDFDDLLVNLQLLLTKSENVRKKMSEHFQYVLVDEYQDTNRVQAAIVRLIASHHRNVLVVGDDAQSIYSFRAADIQNILAFEKEYPDAKIFRLETNYRSTPDILNLANDVIAQNLDQYEKNLKGVRAAFTKPEVRPFADQSEEAEFIAQRILELRDEDGVPLGGIAVLFRAAHHSHALEMELAKRDIPYDYRGGIRFFERAHIKDALAYLRIFSNNNDAIAWSRVLNMQVGIGPASAEEAMRAIGQLGNLENFEDVQNVGASLSPRAQVGWSDFLSIWNRLSQTDGVPAELIRAVLQSKYAEYLEYEYEDYRDRLQDIEQLAIFAERETDLSRFLAEASLHESYTAAVGTGRDLSVRGSDSDLSARGSADGDGKLILSTVHQAKGLEWDAVFIMHLSAGQFPNERAVSEDRGLEEERRLFYVAITRAKKYLYLTYPMLGSMSSYLQGPSMFLDEIDRSLVDEQAVSASTVFDDLNADTDDIVYEPIDETKPGRSFLKSIDEL</sequence>
<evidence type="ECO:0000256" key="9">
    <source>
        <dbReference type="ARBA" id="ARBA00048988"/>
    </source>
</evidence>
<dbReference type="EMBL" id="MFQE01000056">
    <property type="protein sequence ID" value="OGH70054.1"/>
    <property type="molecule type" value="Genomic_DNA"/>
</dbReference>
<feature type="binding site" evidence="10">
    <location>
        <begin position="68"/>
        <end position="75"/>
    </location>
    <ligand>
        <name>ATP</name>
        <dbReference type="ChEBI" id="CHEBI:30616"/>
    </ligand>
</feature>
<dbReference type="PROSITE" id="PS51217">
    <property type="entry name" value="UVRD_HELICASE_CTER"/>
    <property type="match status" value="1"/>
</dbReference>
<dbReference type="STRING" id="1798683.A3C90_02655"/>
<dbReference type="EC" id="5.6.2.4" evidence="8"/>
<evidence type="ECO:0000256" key="4">
    <source>
        <dbReference type="ARBA" id="ARBA00022806"/>
    </source>
</evidence>
<dbReference type="InterPro" id="IPR014016">
    <property type="entry name" value="UvrD-like_ATP-bd"/>
</dbReference>
<comment type="caution">
    <text evidence="14">The sequence shown here is derived from an EMBL/GenBank/DDBJ whole genome shotgun (WGS) entry which is preliminary data.</text>
</comment>
<evidence type="ECO:0000256" key="1">
    <source>
        <dbReference type="ARBA" id="ARBA00009922"/>
    </source>
</evidence>
<dbReference type="InterPro" id="IPR014017">
    <property type="entry name" value="DNA_helicase_UvrD-like_C"/>
</dbReference>
<feature type="domain" description="UvrD-like helicase ATP-binding" evidence="12">
    <location>
        <begin position="47"/>
        <end position="335"/>
    </location>
</feature>
<evidence type="ECO:0000313" key="14">
    <source>
        <dbReference type="EMBL" id="OGH70054.1"/>
    </source>
</evidence>
<evidence type="ECO:0000256" key="3">
    <source>
        <dbReference type="ARBA" id="ARBA00022801"/>
    </source>
</evidence>
<dbReference type="CDD" id="cd17932">
    <property type="entry name" value="DEXQc_UvrD"/>
    <property type="match status" value="1"/>
</dbReference>
<evidence type="ECO:0000256" key="2">
    <source>
        <dbReference type="ARBA" id="ARBA00022741"/>
    </source>
</evidence>
<feature type="coiled-coil region" evidence="11">
    <location>
        <begin position="536"/>
        <end position="563"/>
    </location>
</feature>
<comment type="catalytic activity">
    <reaction evidence="9">
        <text>ATP + H2O = ADP + phosphate + H(+)</text>
        <dbReference type="Rhea" id="RHEA:13065"/>
        <dbReference type="ChEBI" id="CHEBI:15377"/>
        <dbReference type="ChEBI" id="CHEBI:15378"/>
        <dbReference type="ChEBI" id="CHEBI:30616"/>
        <dbReference type="ChEBI" id="CHEBI:43474"/>
        <dbReference type="ChEBI" id="CHEBI:456216"/>
        <dbReference type="EC" id="5.6.2.4"/>
    </reaction>
</comment>
<comment type="similarity">
    <text evidence="1">Belongs to the helicase family. UvrD subfamily.</text>
</comment>
<evidence type="ECO:0000256" key="8">
    <source>
        <dbReference type="ARBA" id="ARBA00034808"/>
    </source>
</evidence>
<dbReference type="SUPFAM" id="SSF52540">
    <property type="entry name" value="P-loop containing nucleoside triphosphate hydrolases"/>
    <property type="match status" value="1"/>
</dbReference>
<evidence type="ECO:0000313" key="15">
    <source>
        <dbReference type="Proteomes" id="UP000177457"/>
    </source>
</evidence>
<protein>
    <recommendedName>
        <fullName evidence="8">DNA 3'-5' helicase</fullName>
        <ecNumber evidence="8">5.6.2.4</ecNumber>
    </recommendedName>
</protein>
<keyword evidence="11" id="KW-0175">Coiled coil</keyword>
<evidence type="ECO:0000256" key="11">
    <source>
        <dbReference type="SAM" id="Coils"/>
    </source>
</evidence>
<dbReference type="Gene3D" id="1.10.10.160">
    <property type="match status" value="1"/>
</dbReference>
<dbReference type="PANTHER" id="PTHR11070">
    <property type="entry name" value="UVRD / RECB / PCRA DNA HELICASE FAMILY MEMBER"/>
    <property type="match status" value="1"/>
</dbReference>
<gene>
    <name evidence="14" type="ORF">A3C90_02655</name>
</gene>
<keyword evidence="6" id="KW-0413">Isomerase</keyword>
<feature type="domain" description="UvrD-like helicase C-terminal" evidence="13">
    <location>
        <begin position="336"/>
        <end position="620"/>
    </location>
</feature>
<dbReference type="GO" id="GO:0005524">
    <property type="term" value="F:ATP binding"/>
    <property type="evidence" value="ECO:0007669"/>
    <property type="project" value="UniProtKB-UniRule"/>
</dbReference>
<evidence type="ECO:0000256" key="10">
    <source>
        <dbReference type="PROSITE-ProRule" id="PRU00560"/>
    </source>
</evidence>
<dbReference type="InterPro" id="IPR013986">
    <property type="entry name" value="DExx_box_DNA_helicase_dom_sf"/>
</dbReference>
<dbReference type="GO" id="GO:0016887">
    <property type="term" value="F:ATP hydrolysis activity"/>
    <property type="evidence" value="ECO:0007669"/>
    <property type="project" value="RHEA"/>
</dbReference>
<evidence type="ECO:0000256" key="6">
    <source>
        <dbReference type="ARBA" id="ARBA00023235"/>
    </source>
</evidence>
<evidence type="ECO:0000259" key="13">
    <source>
        <dbReference type="PROSITE" id="PS51217"/>
    </source>
</evidence>
<dbReference type="AlphaFoldDB" id="A0A1F6MEK8"/>
<organism evidence="14 15">
    <name type="scientific">Candidatus Magasanikbacteria bacterium RIFCSPHIGHO2_02_FULL_51_14</name>
    <dbReference type="NCBI Taxonomy" id="1798683"/>
    <lineage>
        <taxon>Bacteria</taxon>
        <taxon>Candidatus Magasanikiibacteriota</taxon>
    </lineage>
</organism>
<reference evidence="14 15" key="1">
    <citation type="journal article" date="2016" name="Nat. Commun.">
        <title>Thousands of microbial genomes shed light on interconnected biogeochemical processes in an aquifer system.</title>
        <authorList>
            <person name="Anantharaman K."/>
            <person name="Brown C.T."/>
            <person name="Hug L.A."/>
            <person name="Sharon I."/>
            <person name="Castelle C.J."/>
            <person name="Probst A.J."/>
            <person name="Thomas B.C."/>
            <person name="Singh A."/>
            <person name="Wilkins M.J."/>
            <person name="Karaoz U."/>
            <person name="Brodie E.L."/>
            <person name="Williams K.H."/>
            <person name="Hubbard S.S."/>
            <person name="Banfield J.F."/>
        </authorList>
    </citation>
    <scope>NUCLEOTIDE SEQUENCE [LARGE SCALE GENOMIC DNA]</scope>
</reference>
<dbReference type="Pfam" id="PF13361">
    <property type="entry name" value="UvrD_C"/>
    <property type="match status" value="2"/>
</dbReference>
<proteinExistence type="inferred from homology"/>
<dbReference type="PANTHER" id="PTHR11070:SF3">
    <property type="entry name" value="DNA 3'-5' HELICASE"/>
    <property type="match status" value="1"/>
</dbReference>
<dbReference type="GO" id="GO:0003677">
    <property type="term" value="F:DNA binding"/>
    <property type="evidence" value="ECO:0007669"/>
    <property type="project" value="InterPro"/>
</dbReference>
<dbReference type="InterPro" id="IPR000212">
    <property type="entry name" value="DNA_helicase_UvrD/REP"/>
</dbReference>
<comment type="catalytic activity">
    <reaction evidence="7">
        <text>Couples ATP hydrolysis with the unwinding of duplex DNA by translocating in the 3'-5' direction.</text>
        <dbReference type="EC" id="5.6.2.4"/>
    </reaction>
</comment>
<keyword evidence="2 10" id="KW-0547">Nucleotide-binding</keyword>
<dbReference type="Gene3D" id="1.10.486.10">
    <property type="entry name" value="PCRA, domain 4"/>
    <property type="match status" value="1"/>
</dbReference>
<dbReference type="Pfam" id="PF00580">
    <property type="entry name" value="UvrD-helicase"/>
    <property type="match status" value="1"/>
</dbReference>
<accession>A0A1F6MEK8</accession>
<dbReference type="GO" id="GO:0005829">
    <property type="term" value="C:cytosol"/>
    <property type="evidence" value="ECO:0007669"/>
    <property type="project" value="TreeGrafter"/>
</dbReference>
<dbReference type="Proteomes" id="UP000177457">
    <property type="component" value="Unassembled WGS sequence"/>
</dbReference>
<keyword evidence="4 10" id="KW-0347">Helicase</keyword>
<dbReference type="Gene3D" id="3.40.50.300">
    <property type="entry name" value="P-loop containing nucleotide triphosphate hydrolases"/>
    <property type="match status" value="2"/>
</dbReference>
<dbReference type="GO" id="GO:0043138">
    <property type="term" value="F:3'-5' DNA helicase activity"/>
    <property type="evidence" value="ECO:0007669"/>
    <property type="project" value="UniProtKB-EC"/>
</dbReference>
<dbReference type="PROSITE" id="PS51198">
    <property type="entry name" value="UVRD_HELICASE_ATP_BIND"/>
    <property type="match status" value="1"/>
</dbReference>
<keyword evidence="3 10" id="KW-0378">Hydrolase</keyword>
<evidence type="ECO:0000256" key="7">
    <source>
        <dbReference type="ARBA" id="ARBA00034617"/>
    </source>
</evidence>
<evidence type="ECO:0000259" key="12">
    <source>
        <dbReference type="PROSITE" id="PS51198"/>
    </source>
</evidence>
<evidence type="ECO:0000256" key="5">
    <source>
        <dbReference type="ARBA" id="ARBA00022840"/>
    </source>
</evidence>
<name>A0A1F6MEK8_9BACT</name>
<dbReference type="GO" id="GO:0000725">
    <property type="term" value="P:recombinational repair"/>
    <property type="evidence" value="ECO:0007669"/>
    <property type="project" value="TreeGrafter"/>
</dbReference>
<keyword evidence="5 10" id="KW-0067">ATP-binding</keyword>